<feature type="signal peptide" evidence="2">
    <location>
        <begin position="1"/>
        <end position="18"/>
    </location>
</feature>
<keyword evidence="1" id="KW-1133">Transmembrane helix</keyword>
<gene>
    <name evidence="3" type="ORF">H310_07117</name>
</gene>
<organism evidence="3">
    <name type="scientific">Aphanomyces invadans</name>
    <dbReference type="NCBI Taxonomy" id="157072"/>
    <lineage>
        <taxon>Eukaryota</taxon>
        <taxon>Sar</taxon>
        <taxon>Stramenopiles</taxon>
        <taxon>Oomycota</taxon>
        <taxon>Saprolegniomycetes</taxon>
        <taxon>Saprolegniales</taxon>
        <taxon>Verrucalvaceae</taxon>
        <taxon>Aphanomyces</taxon>
    </lineage>
</organism>
<evidence type="ECO:0000256" key="2">
    <source>
        <dbReference type="SAM" id="SignalP"/>
    </source>
</evidence>
<dbReference type="eggNOG" id="ENOG502SZVA">
    <property type="taxonomic scope" value="Eukaryota"/>
</dbReference>
<feature type="chain" id="PRO_5001535134" evidence="2">
    <location>
        <begin position="19"/>
        <end position="278"/>
    </location>
</feature>
<dbReference type="AlphaFoldDB" id="A0A024U2N9"/>
<keyword evidence="1" id="KW-0472">Membrane</keyword>
<accession>A0A024U2N9</accession>
<proteinExistence type="predicted"/>
<feature type="transmembrane region" description="Helical" evidence="1">
    <location>
        <begin position="257"/>
        <end position="277"/>
    </location>
</feature>
<dbReference type="RefSeq" id="XP_008870639.1">
    <property type="nucleotide sequence ID" value="XM_008872417.1"/>
</dbReference>
<reference evidence="3" key="1">
    <citation type="submission" date="2013-12" db="EMBL/GenBank/DDBJ databases">
        <title>The Genome Sequence of Aphanomyces invadans NJM9701.</title>
        <authorList>
            <consortium name="The Broad Institute Genomics Platform"/>
            <person name="Russ C."/>
            <person name="Tyler B."/>
            <person name="van West P."/>
            <person name="Dieguez-Uribeondo J."/>
            <person name="Young S.K."/>
            <person name="Zeng Q."/>
            <person name="Gargeya S."/>
            <person name="Fitzgerald M."/>
            <person name="Abouelleil A."/>
            <person name="Alvarado L."/>
            <person name="Chapman S.B."/>
            <person name="Gainer-Dewar J."/>
            <person name="Goldberg J."/>
            <person name="Griggs A."/>
            <person name="Gujja S."/>
            <person name="Hansen M."/>
            <person name="Howarth C."/>
            <person name="Imamovic A."/>
            <person name="Ireland A."/>
            <person name="Larimer J."/>
            <person name="McCowan C."/>
            <person name="Murphy C."/>
            <person name="Pearson M."/>
            <person name="Poon T.W."/>
            <person name="Priest M."/>
            <person name="Roberts A."/>
            <person name="Saif S."/>
            <person name="Shea T."/>
            <person name="Sykes S."/>
            <person name="Wortman J."/>
            <person name="Nusbaum C."/>
            <person name="Birren B."/>
        </authorList>
    </citation>
    <scope>NUCLEOTIDE SEQUENCE [LARGE SCALE GENOMIC DNA]</scope>
    <source>
        <strain evidence="3">NJM9701</strain>
    </source>
</reference>
<name>A0A024U2N9_9STRA</name>
<dbReference type="VEuPathDB" id="FungiDB:H310_07117"/>
<dbReference type="GeneID" id="20084167"/>
<keyword evidence="2" id="KW-0732">Signal</keyword>
<sequence length="278" mass="30135">MLHSVVVAALLLAANVNGLGANTTLVLNKRYCEILYVSTENGSFTADVFNTFGLNDCPEPLWNAITPENAKSDPNTIAVVLNGPRYWRMDEFGPLTSPVVKQRVVKYVGGIGMSLAGRVTIPKMPIAPTSYTMSMVKRNAQWIWRAGSMVLLLTNTTSGDTFIMQSNKANSTEDINDLESLGTRFKDLPPSWTFTATRLSQDLNITTPALVGGTAEFGIVVQDEFQNTYSYTQDVDALAIRMGLVPKPTSSLSKASGIPVASASVVLLFCIALLLFLE</sequence>
<protein>
    <submittedName>
        <fullName evidence="3">Uncharacterized protein</fullName>
    </submittedName>
</protein>
<keyword evidence="1" id="KW-0812">Transmembrane</keyword>
<evidence type="ECO:0000313" key="3">
    <source>
        <dbReference type="EMBL" id="ETW00504.1"/>
    </source>
</evidence>
<dbReference type="OrthoDB" id="167158at2759"/>
<evidence type="ECO:0000256" key="1">
    <source>
        <dbReference type="SAM" id="Phobius"/>
    </source>
</evidence>
<dbReference type="EMBL" id="KI913964">
    <property type="protein sequence ID" value="ETW00504.1"/>
    <property type="molecule type" value="Genomic_DNA"/>
</dbReference>